<dbReference type="Pfam" id="PF02330">
    <property type="entry name" value="MAM33"/>
    <property type="match status" value="2"/>
</dbReference>
<proteinExistence type="predicted"/>
<evidence type="ECO:0008006" key="12">
    <source>
        <dbReference type="Google" id="ProtNLM"/>
    </source>
</evidence>
<dbReference type="OrthoDB" id="278212at2759"/>
<evidence type="ECO:0000256" key="9">
    <source>
        <dbReference type="SAM" id="Phobius"/>
    </source>
</evidence>
<dbReference type="PANTHER" id="PTHR10826:SF1">
    <property type="entry name" value="COMPLEMENT COMPONENT 1 Q SUBCOMPONENT-BINDING PROTEIN, MITOCHONDRIAL"/>
    <property type="match status" value="1"/>
</dbReference>
<feature type="transmembrane region" description="Helical" evidence="9">
    <location>
        <begin position="96"/>
        <end position="123"/>
    </location>
</feature>
<keyword evidence="4" id="KW-0997">Cell inner membrane</keyword>
<dbReference type="RefSeq" id="XP_013902557.1">
    <property type="nucleotide sequence ID" value="XM_014047103.1"/>
</dbReference>
<feature type="region of interest" description="Disordered" evidence="8">
    <location>
        <begin position="454"/>
        <end position="479"/>
    </location>
</feature>
<dbReference type="Gene3D" id="3.10.280.10">
    <property type="entry name" value="Mitochondrial glycoprotein"/>
    <property type="match status" value="2"/>
</dbReference>
<dbReference type="GO" id="GO:0005759">
    <property type="term" value="C:mitochondrial matrix"/>
    <property type="evidence" value="ECO:0007669"/>
    <property type="project" value="InterPro"/>
</dbReference>
<dbReference type="GO" id="GO:0005886">
    <property type="term" value="C:plasma membrane"/>
    <property type="evidence" value="ECO:0007669"/>
    <property type="project" value="UniProtKB-SubCell"/>
</dbReference>
<keyword evidence="5 9" id="KW-0812">Transmembrane</keyword>
<dbReference type="GO" id="GO:0003333">
    <property type="term" value="P:amino acid transmembrane transport"/>
    <property type="evidence" value="ECO:0007669"/>
    <property type="project" value="InterPro"/>
</dbReference>
<feature type="region of interest" description="Disordered" evidence="8">
    <location>
        <begin position="250"/>
        <end position="275"/>
    </location>
</feature>
<evidence type="ECO:0000256" key="4">
    <source>
        <dbReference type="ARBA" id="ARBA00022519"/>
    </source>
</evidence>
<gene>
    <name evidence="10" type="ORF">MNEG_4420</name>
</gene>
<evidence type="ECO:0000256" key="5">
    <source>
        <dbReference type="ARBA" id="ARBA00022692"/>
    </source>
</evidence>
<feature type="region of interest" description="Disordered" evidence="8">
    <location>
        <begin position="185"/>
        <end position="211"/>
    </location>
</feature>
<feature type="region of interest" description="Disordered" evidence="8">
    <location>
        <begin position="40"/>
        <end position="79"/>
    </location>
</feature>
<dbReference type="STRING" id="145388.A0A0D2JY60"/>
<keyword evidence="11" id="KW-1185">Reference proteome</keyword>
<comment type="subcellular location">
    <subcellularLocation>
        <location evidence="1">Cell inner membrane</location>
        <topology evidence="1">Multi-pass membrane protein</topology>
    </subcellularLocation>
</comment>
<dbReference type="SUPFAM" id="SSF54529">
    <property type="entry name" value="Mitochondrial glycoprotein MAM33-like"/>
    <property type="match status" value="2"/>
</dbReference>
<evidence type="ECO:0000313" key="11">
    <source>
        <dbReference type="Proteomes" id="UP000054498"/>
    </source>
</evidence>
<dbReference type="EMBL" id="KK100832">
    <property type="protein sequence ID" value="KIZ03538.1"/>
    <property type="molecule type" value="Genomic_DNA"/>
</dbReference>
<keyword evidence="3" id="KW-1003">Cell membrane</keyword>
<dbReference type="InterPro" id="IPR036561">
    <property type="entry name" value="MAM33_sf"/>
</dbReference>
<protein>
    <recommendedName>
        <fullName evidence="12">Mitochondrial glycoprotein</fullName>
    </recommendedName>
</protein>
<evidence type="ECO:0000256" key="2">
    <source>
        <dbReference type="ARBA" id="ARBA00022448"/>
    </source>
</evidence>
<dbReference type="InterPro" id="IPR018227">
    <property type="entry name" value="Amino_acid_transport_2"/>
</dbReference>
<organism evidence="10 11">
    <name type="scientific">Monoraphidium neglectum</name>
    <dbReference type="NCBI Taxonomy" id="145388"/>
    <lineage>
        <taxon>Eukaryota</taxon>
        <taxon>Viridiplantae</taxon>
        <taxon>Chlorophyta</taxon>
        <taxon>core chlorophytes</taxon>
        <taxon>Chlorophyceae</taxon>
        <taxon>CS clade</taxon>
        <taxon>Sphaeropleales</taxon>
        <taxon>Selenastraceae</taxon>
        <taxon>Monoraphidium</taxon>
    </lineage>
</organism>
<keyword evidence="7 9" id="KW-0472">Membrane</keyword>
<sequence length="629" mass="65906">MFILWDGAILGSLESLGSSSGGSSSSGSELAAPAAFQAAGGPAGAVAPSLQGQEAAAPAAQQQPLQPQQRPRQPRVEDPLAALSASSPAVGAEISAFSFLAVATSFIGFVLGLTDFVAGALALPSRQAPAPYLVALLPPLVLAVSFPGIFLTAIDTAGTYGVLTLFGILPCAMAWSARYGSGAGDSGSGSSSSSSKSGGSESSGGSGGALRGEVVELVPGGKPAARAFSSSGPALSDDLHSLIKRELQHEQTTYEQPEPLAKGPPAPFTVSGAPGDGTVTLKRDYKGETISVDAAVNLQEGVPQELEEGEEDEGDEGELGSEVVFNVTVTKGESSLVFECVSDGTYLDVRHVSHEPASGPESATAYTGPAYDELPVPLQEAFGSYLEERGINEDLGEYLRHAVYDKEQREYIGWLERVKSFLGAKCKAAQAFSSSGPALSDDLHSLIKRELQHEQTTYEQPEPLAKGPPAPFTVSGAPGDGTVTLKRDYKGETISVDAAVNLQEGVPQEFEEGEEDEGDEGELGSEVTFNVTVTKGESSLVFECVSDGTYLDVRHVSHEPAGAPESETAYTGPAYDELPVPLQEAFGSYLEERGINEDLGEYLRHAVYDKEQREYIGWLERVKSFLGAK</sequence>
<keyword evidence="2" id="KW-0813">Transport</keyword>
<evidence type="ECO:0000256" key="7">
    <source>
        <dbReference type="ARBA" id="ARBA00023136"/>
    </source>
</evidence>
<evidence type="ECO:0000256" key="8">
    <source>
        <dbReference type="SAM" id="MobiDB-lite"/>
    </source>
</evidence>
<evidence type="ECO:0000256" key="3">
    <source>
        <dbReference type="ARBA" id="ARBA00022475"/>
    </source>
</evidence>
<accession>A0A0D2JY60</accession>
<feature type="compositionally biased region" description="Low complexity" evidence="8">
    <location>
        <begin position="40"/>
        <end position="71"/>
    </location>
</feature>
<evidence type="ECO:0000313" key="10">
    <source>
        <dbReference type="EMBL" id="KIZ03538.1"/>
    </source>
</evidence>
<feature type="transmembrane region" description="Helical" evidence="9">
    <location>
        <begin position="157"/>
        <end position="177"/>
    </location>
</feature>
<reference evidence="10 11" key="1">
    <citation type="journal article" date="2013" name="BMC Genomics">
        <title>Reconstruction of the lipid metabolism for the microalga Monoraphidium neglectum from its genome sequence reveals characteristics suitable for biofuel production.</title>
        <authorList>
            <person name="Bogen C."/>
            <person name="Al-Dilaimi A."/>
            <person name="Albersmeier A."/>
            <person name="Wichmann J."/>
            <person name="Grundmann M."/>
            <person name="Rupp O."/>
            <person name="Lauersen K.J."/>
            <person name="Blifernez-Klassen O."/>
            <person name="Kalinowski J."/>
            <person name="Goesmann A."/>
            <person name="Mussgnug J.H."/>
            <person name="Kruse O."/>
        </authorList>
    </citation>
    <scope>NUCLEOTIDE SEQUENCE [LARGE SCALE GENOMIC DNA]</scope>
    <source>
        <strain evidence="10 11">SAG 48.87</strain>
    </source>
</reference>
<dbReference type="GeneID" id="25737297"/>
<dbReference type="PANTHER" id="PTHR10826">
    <property type="entry name" value="COMPLEMENT COMPONENT 1"/>
    <property type="match status" value="1"/>
</dbReference>
<keyword evidence="6 9" id="KW-1133">Transmembrane helix</keyword>
<dbReference type="KEGG" id="mng:MNEG_4420"/>
<dbReference type="InterPro" id="IPR003428">
    <property type="entry name" value="MAM33"/>
</dbReference>
<evidence type="ECO:0000256" key="1">
    <source>
        <dbReference type="ARBA" id="ARBA00004429"/>
    </source>
</evidence>
<dbReference type="Pfam" id="PF03222">
    <property type="entry name" value="Trp_Tyr_perm"/>
    <property type="match status" value="1"/>
</dbReference>
<feature type="compositionally biased region" description="Gly residues" evidence="8">
    <location>
        <begin position="201"/>
        <end position="210"/>
    </location>
</feature>
<feature type="transmembrane region" description="Helical" evidence="9">
    <location>
        <begin position="130"/>
        <end position="151"/>
    </location>
</feature>
<name>A0A0D2JY60_9CHLO</name>
<dbReference type="Proteomes" id="UP000054498">
    <property type="component" value="Unassembled WGS sequence"/>
</dbReference>
<evidence type="ECO:0000256" key="6">
    <source>
        <dbReference type="ARBA" id="ARBA00022989"/>
    </source>
</evidence>
<feature type="compositionally biased region" description="Low complexity" evidence="8">
    <location>
        <begin position="188"/>
        <end position="200"/>
    </location>
</feature>
<dbReference type="AlphaFoldDB" id="A0A0D2JY60"/>